<evidence type="ECO:0000313" key="3">
    <source>
        <dbReference type="EMBL" id="PRQ05435.1"/>
    </source>
</evidence>
<dbReference type="RefSeq" id="WP_106389735.1">
    <property type="nucleotide sequence ID" value="NZ_PVNK01000013.1"/>
</dbReference>
<dbReference type="InterPro" id="IPR051417">
    <property type="entry name" value="SDr/BOS_complex"/>
</dbReference>
<keyword evidence="1" id="KW-0732">Signal</keyword>
<proteinExistence type="predicted"/>
<accession>A0A2S9YK09</accession>
<dbReference type="SUPFAM" id="SSF49452">
    <property type="entry name" value="Starch-binding domain-like"/>
    <property type="match status" value="2"/>
</dbReference>
<gene>
    <name evidence="3" type="ORF">ENSA5_02550</name>
</gene>
<organism evidence="3 4">
    <name type="scientific">Enhygromyxa salina</name>
    <dbReference type="NCBI Taxonomy" id="215803"/>
    <lineage>
        <taxon>Bacteria</taxon>
        <taxon>Pseudomonadati</taxon>
        <taxon>Myxococcota</taxon>
        <taxon>Polyangia</taxon>
        <taxon>Nannocystales</taxon>
        <taxon>Nannocystaceae</taxon>
        <taxon>Enhygromyxa</taxon>
    </lineage>
</organism>
<feature type="region of interest" description="Disordered" evidence="2">
    <location>
        <begin position="51"/>
        <end position="74"/>
    </location>
</feature>
<dbReference type="OrthoDB" id="110801at2"/>
<feature type="region of interest" description="Disordered" evidence="2">
    <location>
        <begin position="1"/>
        <end position="25"/>
    </location>
</feature>
<name>A0A2S9YK09_9BACT</name>
<keyword evidence="4" id="KW-1185">Reference proteome</keyword>
<dbReference type="SUPFAM" id="SSF49464">
    <property type="entry name" value="Carboxypeptidase regulatory domain-like"/>
    <property type="match status" value="3"/>
</dbReference>
<dbReference type="Pfam" id="PF13620">
    <property type="entry name" value="CarboxypepD_reg"/>
    <property type="match status" value="2"/>
</dbReference>
<dbReference type="EMBL" id="PVNK01000013">
    <property type="protein sequence ID" value="PRQ05435.1"/>
    <property type="molecule type" value="Genomic_DNA"/>
</dbReference>
<dbReference type="InterPro" id="IPR008969">
    <property type="entry name" value="CarboxyPept-like_regulatory"/>
</dbReference>
<dbReference type="Proteomes" id="UP000237968">
    <property type="component" value="Unassembled WGS sequence"/>
</dbReference>
<sequence length="933" mass="98643">MADEREPPGELDRAEPGDDPTPRSGVGAALLAMVLMVFAATWTSRCDREAEATAEVSAGGADDEHERTRKEEDERPTLITGIVLRELPLGDEVEGPASVQAKPSAEALADPELAALLEDLPAWTLEPPGEQGCRVRAWQEGQLVGREVNCEADGRYALTLEPGVRGRVQVEMLIPGQLRGLVDADVPKAGPLALATVALGPGHTVSGQTVDARGEPLAEVRVQVLPRPTVEGGQADGAPHEQPVPWRTVSDAEGRFEFTTLPYGPVSLRAIKSGYALSVVEAVAPEDAVLMVLDELIDLEGAVVADASLIERAVVRLEGSSVWPAIERPLAADGSFVFEQLPDGIYGVEVTVPGAPGEQAQEFASVPLENITPDLRINLALVPAFRVPVRVVDPDGEPVLSARVTLGYGQLGMLQKSAETDSEGRVRVGPVVPGPYFVRADADGFLPPESVEVEVGPEGFAAEEQVLVLIRPAKIEGVVVDEDDRPVAGADVLLDGEVAFAVGESDTRRRMFAVAIGADEGSLGVTTGEVPDIPLFGADEDEGALGSIVTDEDGRFEIDLLLPGAYRIWAMHGEHAASAVSSFELRSGEVRGGLRLQLREGVPLTGVVRSANGQPLSGIQVDLGDGLVLTTDDRGVFDAGFRRGRQELILRGVGMIPKVVEVELGDAGVDVEVALEPARGRFEGRVVDGNGQPIVDVEVELHPRDGLSPSLITWTDARGLYEFEALAPGPVELEFHHLDYVSANDDALVDESAGIDHERVLETGWSAAVLVRSAVRGDPLDGVELLAGDVSATTDKQGRATLTRLVGDPIELEVRAPGWVGQTLALRDDGTGRISVTIELAEGGSISGTVDDDIGEAIANARVELRSLGGELLGATLSDGRGRWRVDGVPAGDVLIRAEPPPALSAVLAPVELRSDVIRGEVTTAVRLRFEQL</sequence>
<comment type="caution">
    <text evidence="3">The sequence shown here is derived from an EMBL/GenBank/DDBJ whole genome shotgun (WGS) entry which is preliminary data.</text>
</comment>
<evidence type="ECO:0000256" key="1">
    <source>
        <dbReference type="ARBA" id="ARBA00022729"/>
    </source>
</evidence>
<feature type="compositionally biased region" description="Basic and acidic residues" evidence="2">
    <location>
        <begin position="1"/>
        <end position="16"/>
    </location>
</feature>
<keyword evidence="3" id="KW-0812">Transmembrane</keyword>
<keyword evidence="3" id="KW-0472">Membrane</keyword>
<feature type="compositionally biased region" description="Basic and acidic residues" evidence="2">
    <location>
        <begin position="62"/>
        <end position="74"/>
    </location>
</feature>
<dbReference type="GO" id="GO:0030246">
    <property type="term" value="F:carbohydrate binding"/>
    <property type="evidence" value="ECO:0007669"/>
    <property type="project" value="InterPro"/>
</dbReference>
<dbReference type="PANTHER" id="PTHR23303">
    <property type="entry name" value="CARBOXYPEPTIDASE REGULATORY REGION-CONTAINING"/>
    <property type="match status" value="1"/>
</dbReference>
<dbReference type="PANTHER" id="PTHR23303:SF14">
    <property type="entry name" value="BOS COMPLEX SUBUNIT NOMO1-RELATED"/>
    <property type="match status" value="1"/>
</dbReference>
<dbReference type="AlphaFoldDB" id="A0A2S9YK09"/>
<dbReference type="Gene3D" id="2.60.40.1120">
    <property type="entry name" value="Carboxypeptidase-like, regulatory domain"/>
    <property type="match status" value="3"/>
</dbReference>
<evidence type="ECO:0000313" key="4">
    <source>
        <dbReference type="Proteomes" id="UP000237968"/>
    </source>
</evidence>
<reference evidence="3 4" key="1">
    <citation type="submission" date="2018-03" db="EMBL/GenBank/DDBJ databases">
        <title>Draft Genome Sequences of the Obligatory Marine Myxobacteria Enhygromyxa salina SWB005.</title>
        <authorList>
            <person name="Poehlein A."/>
            <person name="Moghaddam J.A."/>
            <person name="Harms H."/>
            <person name="Alanjari M."/>
            <person name="Koenig G.M."/>
            <person name="Daniel R."/>
            <person name="Schaeberle T.F."/>
        </authorList>
    </citation>
    <scope>NUCLEOTIDE SEQUENCE [LARGE SCALE GENOMIC DNA]</scope>
    <source>
        <strain evidence="3 4">SWB005</strain>
    </source>
</reference>
<dbReference type="InterPro" id="IPR013784">
    <property type="entry name" value="Carb-bd-like_fold"/>
</dbReference>
<protein>
    <submittedName>
        <fullName evidence="3">Nickel uptake substrate-specific transmembrane region</fullName>
    </submittedName>
</protein>
<evidence type="ECO:0000256" key="2">
    <source>
        <dbReference type="SAM" id="MobiDB-lite"/>
    </source>
</evidence>